<name>A0AAV9GGX0_9PEZI</name>
<dbReference type="Proteomes" id="UP001321760">
    <property type="component" value="Unassembled WGS sequence"/>
</dbReference>
<dbReference type="EMBL" id="MU865950">
    <property type="protein sequence ID" value="KAK4447423.1"/>
    <property type="molecule type" value="Genomic_DNA"/>
</dbReference>
<evidence type="ECO:0000313" key="2">
    <source>
        <dbReference type="EMBL" id="KAK4447423.1"/>
    </source>
</evidence>
<keyword evidence="1" id="KW-0812">Transmembrane</keyword>
<reference evidence="2" key="1">
    <citation type="journal article" date="2023" name="Mol. Phylogenet. Evol.">
        <title>Genome-scale phylogeny and comparative genomics of the fungal order Sordariales.</title>
        <authorList>
            <person name="Hensen N."/>
            <person name="Bonometti L."/>
            <person name="Westerberg I."/>
            <person name="Brannstrom I.O."/>
            <person name="Guillou S."/>
            <person name="Cros-Aarteil S."/>
            <person name="Calhoun S."/>
            <person name="Haridas S."/>
            <person name="Kuo A."/>
            <person name="Mondo S."/>
            <person name="Pangilinan J."/>
            <person name="Riley R."/>
            <person name="LaButti K."/>
            <person name="Andreopoulos B."/>
            <person name="Lipzen A."/>
            <person name="Chen C."/>
            <person name="Yan M."/>
            <person name="Daum C."/>
            <person name="Ng V."/>
            <person name="Clum A."/>
            <person name="Steindorff A."/>
            <person name="Ohm R.A."/>
            <person name="Martin F."/>
            <person name="Silar P."/>
            <person name="Natvig D.O."/>
            <person name="Lalanne C."/>
            <person name="Gautier V."/>
            <person name="Ament-Velasquez S.L."/>
            <person name="Kruys A."/>
            <person name="Hutchinson M.I."/>
            <person name="Powell A.J."/>
            <person name="Barry K."/>
            <person name="Miller A.N."/>
            <person name="Grigoriev I.V."/>
            <person name="Debuchy R."/>
            <person name="Gladieux P."/>
            <person name="Hiltunen Thoren M."/>
            <person name="Johannesson H."/>
        </authorList>
    </citation>
    <scope>NUCLEOTIDE SEQUENCE</scope>
    <source>
        <strain evidence="2">PSN243</strain>
    </source>
</reference>
<keyword evidence="1" id="KW-1133">Transmembrane helix</keyword>
<keyword evidence="1" id="KW-0472">Membrane</keyword>
<dbReference type="AlphaFoldDB" id="A0AAV9GGX0"/>
<feature type="transmembrane region" description="Helical" evidence="1">
    <location>
        <begin position="450"/>
        <end position="470"/>
    </location>
</feature>
<proteinExistence type="predicted"/>
<protein>
    <submittedName>
        <fullName evidence="2">Uncharacterized protein</fullName>
    </submittedName>
</protein>
<sequence length="527" mass="59516">MSEQKGYSATLEATRQVFRGSELSSTPLRGKSFRNSKQLFKDSQPLFLEPERQLLQCLDDLSQRLRRLHGLLLQGSQNGIWNSGPHAASFHVSLLEALFRTAMFLETLACYPLWQTFPDTMAPNTSTHQVQAMADTSQLRHRVASVLHKFQYFRPWPTSADNYTINTLRSPQRPLPFTNLPPQIQGAANPLWYSPKSHLNIALPNHNPLSAWPPLKTALLASGYRTTLLYITAAILLNHTRHTFTPWLASYPWPHPLEDLRLARSNPDVFLSDLLSTPWPLLLLSPIQRYLTTYLLALTTANPTTTPPSPTLLTLALTHTLTTLEYIPTLLLHTTAVLLSIHSLLTGPPTHQLALQQILSATFPNRKTPTPPSERLLAPHSLSHVLKTLYILVFLSRNLLHGVAPLIRQSFRCARRGQLGLLMALLSTAGFTSMLLRYRSTFFIALQVHRMFVALGFFILGVSMLCWEFVSDPVGLGESTRRLTEEISHARGLMSEKVEEKLKAVKRARMSADRRDDVVREERLKKD</sequence>
<comment type="caution">
    <text evidence="2">The sequence shown here is derived from an EMBL/GenBank/DDBJ whole genome shotgun (WGS) entry which is preliminary data.</text>
</comment>
<reference evidence="2" key="2">
    <citation type="submission" date="2023-05" db="EMBL/GenBank/DDBJ databases">
        <authorList>
            <consortium name="Lawrence Berkeley National Laboratory"/>
            <person name="Steindorff A."/>
            <person name="Hensen N."/>
            <person name="Bonometti L."/>
            <person name="Westerberg I."/>
            <person name="Brannstrom I.O."/>
            <person name="Guillou S."/>
            <person name="Cros-Aarteil S."/>
            <person name="Calhoun S."/>
            <person name="Haridas S."/>
            <person name="Kuo A."/>
            <person name="Mondo S."/>
            <person name="Pangilinan J."/>
            <person name="Riley R."/>
            <person name="Labutti K."/>
            <person name="Andreopoulos B."/>
            <person name="Lipzen A."/>
            <person name="Chen C."/>
            <person name="Yanf M."/>
            <person name="Daum C."/>
            <person name="Ng V."/>
            <person name="Clum A."/>
            <person name="Ohm R."/>
            <person name="Martin F."/>
            <person name="Silar P."/>
            <person name="Natvig D."/>
            <person name="Lalanne C."/>
            <person name="Gautier V."/>
            <person name="Ament-Velasquez S.L."/>
            <person name="Kruys A."/>
            <person name="Hutchinson M.I."/>
            <person name="Powell A.J."/>
            <person name="Barry K."/>
            <person name="Miller A.N."/>
            <person name="Grigoriev I.V."/>
            <person name="Debuchy R."/>
            <person name="Gladieux P."/>
            <person name="Thoren M.H."/>
            <person name="Johannesson H."/>
        </authorList>
    </citation>
    <scope>NUCLEOTIDE SEQUENCE</scope>
    <source>
        <strain evidence="2">PSN243</strain>
    </source>
</reference>
<organism evidence="2 3">
    <name type="scientific">Podospora aff. communis PSN243</name>
    <dbReference type="NCBI Taxonomy" id="3040156"/>
    <lineage>
        <taxon>Eukaryota</taxon>
        <taxon>Fungi</taxon>
        <taxon>Dikarya</taxon>
        <taxon>Ascomycota</taxon>
        <taxon>Pezizomycotina</taxon>
        <taxon>Sordariomycetes</taxon>
        <taxon>Sordariomycetidae</taxon>
        <taxon>Sordariales</taxon>
        <taxon>Podosporaceae</taxon>
        <taxon>Podospora</taxon>
    </lineage>
</organism>
<gene>
    <name evidence="2" type="ORF">QBC34DRAFT_409991</name>
</gene>
<accession>A0AAV9GGX0</accession>
<evidence type="ECO:0000256" key="1">
    <source>
        <dbReference type="SAM" id="Phobius"/>
    </source>
</evidence>
<evidence type="ECO:0000313" key="3">
    <source>
        <dbReference type="Proteomes" id="UP001321760"/>
    </source>
</evidence>
<feature type="transmembrane region" description="Helical" evidence="1">
    <location>
        <begin position="419"/>
        <end position="438"/>
    </location>
</feature>
<keyword evidence="3" id="KW-1185">Reference proteome</keyword>